<dbReference type="Gene3D" id="1.10.10.60">
    <property type="entry name" value="Homeodomain-like"/>
    <property type="match status" value="1"/>
</dbReference>
<dbReference type="GO" id="GO:0003677">
    <property type="term" value="F:DNA binding"/>
    <property type="evidence" value="ECO:0007669"/>
    <property type="project" value="UniProtKB-UniRule"/>
</dbReference>
<dbReference type="InterPro" id="IPR001647">
    <property type="entry name" value="HTH_TetR"/>
</dbReference>
<dbReference type="PANTHER" id="PTHR47506:SF1">
    <property type="entry name" value="HTH-TYPE TRANSCRIPTIONAL REGULATOR YJDC"/>
    <property type="match status" value="1"/>
</dbReference>
<evidence type="ECO:0000256" key="3">
    <source>
        <dbReference type="ARBA" id="ARBA00023163"/>
    </source>
</evidence>
<dbReference type="Proteomes" id="UP000198373">
    <property type="component" value="Unassembled WGS sequence"/>
</dbReference>
<gene>
    <name evidence="6" type="ORF">SAMN06893096_10576</name>
</gene>
<dbReference type="PANTHER" id="PTHR47506">
    <property type="entry name" value="TRANSCRIPTIONAL REGULATORY PROTEIN"/>
    <property type="match status" value="1"/>
</dbReference>
<evidence type="ECO:0000256" key="1">
    <source>
        <dbReference type="ARBA" id="ARBA00023015"/>
    </source>
</evidence>
<name>A0A239FIM6_9ACTN</name>
<evidence type="ECO:0000313" key="6">
    <source>
        <dbReference type="EMBL" id="SNS55914.1"/>
    </source>
</evidence>
<dbReference type="EMBL" id="FZOO01000005">
    <property type="protein sequence ID" value="SNS55914.1"/>
    <property type="molecule type" value="Genomic_DNA"/>
</dbReference>
<dbReference type="AlphaFoldDB" id="A0A239FIM6"/>
<dbReference type="SUPFAM" id="SSF48498">
    <property type="entry name" value="Tetracyclin repressor-like, C-terminal domain"/>
    <property type="match status" value="1"/>
</dbReference>
<sequence length="198" mass="20743">MTGRKQFAVDDALDAAVRVFWERGYDGATVAHLLEGTGLGRGSLYATFGDKEELFLACLDRYATTVAARLLAALRSHPGDPRAAVGAMYTAILARMQDPGCPSGCLVTLSAGECATLPQRAREVVQQLIAGQVREVRGVLAEGASCGVVPHGGDPDALAEYLVGTAQTLALLHRAGTDVPTLRGIADTALHVLHPEVP</sequence>
<dbReference type="InterPro" id="IPR036271">
    <property type="entry name" value="Tet_transcr_reg_TetR-rel_C_sf"/>
</dbReference>
<dbReference type="Pfam" id="PF16925">
    <property type="entry name" value="TetR_C_13"/>
    <property type="match status" value="1"/>
</dbReference>
<accession>A0A239FIM6</accession>
<dbReference type="Pfam" id="PF00440">
    <property type="entry name" value="TetR_N"/>
    <property type="match status" value="1"/>
</dbReference>
<reference evidence="7" key="1">
    <citation type="submission" date="2017-06" db="EMBL/GenBank/DDBJ databases">
        <authorList>
            <person name="Varghese N."/>
            <person name="Submissions S."/>
        </authorList>
    </citation>
    <scope>NUCLEOTIDE SEQUENCE [LARGE SCALE GENOMIC DNA]</scope>
    <source>
        <strain evidence="7">DSM 46839</strain>
    </source>
</reference>
<evidence type="ECO:0000313" key="7">
    <source>
        <dbReference type="Proteomes" id="UP000198373"/>
    </source>
</evidence>
<dbReference type="PRINTS" id="PR00455">
    <property type="entry name" value="HTHTETR"/>
</dbReference>
<keyword evidence="2 4" id="KW-0238">DNA-binding</keyword>
<dbReference type="SUPFAM" id="SSF46689">
    <property type="entry name" value="Homeodomain-like"/>
    <property type="match status" value="1"/>
</dbReference>
<keyword evidence="3" id="KW-0804">Transcription</keyword>
<feature type="DNA-binding region" description="H-T-H motif" evidence="4">
    <location>
        <begin position="29"/>
        <end position="48"/>
    </location>
</feature>
<dbReference type="InterPro" id="IPR011075">
    <property type="entry name" value="TetR_C"/>
</dbReference>
<feature type="domain" description="HTH tetR-type" evidence="5">
    <location>
        <begin position="6"/>
        <end position="66"/>
    </location>
</feature>
<proteinExistence type="predicted"/>
<evidence type="ECO:0000256" key="4">
    <source>
        <dbReference type="PROSITE-ProRule" id="PRU00335"/>
    </source>
</evidence>
<dbReference type="Gene3D" id="1.10.357.10">
    <property type="entry name" value="Tetracycline Repressor, domain 2"/>
    <property type="match status" value="1"/>
</dbReference>
<dbReference type="PROSITE" id="PS50977">
    <property type="entry name" value="HTH_TETR_2"/>
    <property type="match status" value="1"/>
</dbReference>
<evidence type="ECO:0000259" key="5">
    <source>
        <dbReference type="PROSITE" id="PS50977"/>
    </source>
</evidence>
<dbReference type="RefSeq" id="WP_179224443.1">
    <property type="nucleotide sequence ID" value="NZ_FZOO01000005.1"/>
</dbReference>
<organism evidence="6 7">
    <name type="scientific">Geodermatophilus pulveris</name>
    <dbReference type="NCBI Taxonomy" id="1564159"/>
    <lineage>
        <taxon>Bacteria</taxon>
        <taxon>Bacillati</taxon>
        <taxon>Actinomycetota</taxon>
        <taxon>Actinomycetes</taxon>
        <taxon>Geodermatophilales</taxon>
        <taxon>Geodermatophilaceae</taxon>
        <taxon>Geodermatophilus</taxon>
    </lineage>
</organism>
<dbReference type="InterPro" id="IPR009057">
    <property type="entry name" value="Homeodomain-like_sf"/>
</dbReference>
<keyword evidence="1" id="KW-0805">Transcription regulation</keyword>
<protein>
    <submittedName>
        <fullName evidence="6">Transcriptional regulator, TetR family</fullName>
    </submittedName>
</protein>
<evidence type="ECO:0000256" key="2">
    <source>
        <dbReference type="ARBA" id="ARBA00023125"/>
    </source>
</evidence>
<keyword evidence="7" id="KW-1185">Reference proteome</keyword>